<accession>L0K844</accession>
<sequence length="101" mass="11362">MNFCEECLKFVEDNLSTSDRFILKVIEENEVMNKEDIVGMVKVLAKREKNEIVTSKSGINSILNKLVGALLINVDSVGRQKLYSINNNGEQILKGVTMNEN</sequence>
<dbReference type="EMBL" id="CP003359">
    <property type="protein sequence ID" value="AGB40529.1"/>
    <property type="molecule type" value="Genomic_DNA"/>
</dbReference>
<dbReference type="InterPro" id="IPR036388">
    <property type="entry name" value="WH-like_DNA-bd_sf"/>
</dbReference>
<evidence type="ECO:0000313" key="2">
    <source>
        <dbReference type="Proteomes" id="UP000010880"/>
    </source>
</evidence>
<reference evidence="2" key="1">
    <citation type="submission" date="2012-02" db="EMBL/GenBank/DDBJ databases">
        <title>The complete genome of Halobacteroides halobius DSM 5150.</title>
        <authorList>
            <person name="Lucas S."/>
            <person name="Copeland A."/>
            <person name="Lapidus A."/>
            <person name="Glavina del Rio T."/>
            <person name="Dalin E."/>
            <person name="Tice H."/>
            <person name="Bruce D."/>
            <person name="Goodwin L."/>
            <person name="Pitluck S."/>
            <person name="Peters L."/>
            <person name="Mikhailova N."/>
            <person name="Gu W."/>
            <person name="Kyrpides N."/>
            <person name="Mavromatis K."/>
            <person name="Ivanova N."/>
            <person name="Brettin T."/>
            <person name="Detter J.C."/>
            <person name="Han C."/>
            <person name="Larimer F."/>
            <person name="Land M."/>
            <person name="Hauser L."/>
            <person name="Markowitz V."/>
            <person name="Cheng J.-F."/>
            <person name="Hugenholtz P."/>
            <person name="Woyke T."/>
            <person name="Wu D."/>
            <person name="Tindall B."/>
            <person name="Pomrenke H."/>
            <person name="Brambilla E."/>
            <person name="Klenk H.-P."/>
            <person name="Eisen J.A."/>
        </authorList>
    </citation>
    <scope>NUCLEOTIDE SEQUENCE [LARGE SCALE GENOMIC DNA]</scope>
    <source>
        <strain evidence="2">ATCC 35273 / DSM 5150 / MD-1</strain>
    </source>
</reference>
<dbReference type="KEGG" id="hhl:Halha_0555"/>
<dbReference type="RefSeq" id="WP_015326255.1">
    <property type="nucleotide sequence ID" value="NC_019978.1"/>
</dbReference>
<dbReference type="AlphaFoldDB" id="L0K844"/>
<evidence type="ECO:0008006" key="3">
    <source>
        <dbReference type="Google" id="ProtNLM"/>
    </source>
</evidence>
<dbReference type="HOGENOM" id="CLU_2287582_0_0_9"/>
<dbReference type="Proteomes" id="UP000010880">
    <property type="component" value="Chromosome"/>
</dbReference>
<organism evidence="1 2">
    <name type="scientific">Halobacteroides halobius (strain ATCC 35273 / DSM 5150 / MD-1)</name>
    <dbReference type="NCBI Taxonomy" id="748449"/>
    <lineage>
        <taxon>Bacteria</taxon>
        <taxon>Bacillati</taxon>
        <taxon>Bacillota</taxon>
        <taxon>Clostridia</taxon>
        <taxon>Halanaerobiales</taxon>
        <taxon>Halobacteroidaceae</taxon>
        <taxon>Halobacteroides</taxon>
    </lineage>
</organism>
<evidence type="ECO:0000313" key="1">
    <source>
        <dbReference type="EMBL" id="AGB40529.1"/>
    </source>
</evidence>
<proteinExistence type="predicted"/>
<keyword evidence="2" id="KW-1185">Reference proteome</keyword>
<dbReference type="STRING" id="748449.Halha_0555"/>
<protein>
    <recommendedName>
        <fullName evidence="3">Transcriptional regulator</fullName>
    </recommendedName>
</protein>
<name>L0K844_HALHC</name>
<gene>
    <name evidence="1" type="ordered locus">Halha_0555</name>
</gene>
<dbReference type="Gene3D" id="1.10.10.10">
    <property type="entry name" value="Winged helix-like DNA-binding domain superfamily/Winged helix DNA-binding domain"/>
    <property type="match status" value="1"/>
</dbReference>